<organism evidence="2 3">
    <name type="scientific">Laodelphax striatellus</name>
    <name type="common">Small brown planthopper</name>
    <name type="synonym">Delphax striatella</name>
    <dbReference type="NCBI Taxonomy" id="195883"/>
    <lineage>
        <taxon>Eukaryota</taxon>
        <taxon>Metazoa</taxon>
        <taxon>Ecdysozoa</taxon>
        <taxon>Arthropoda</taxon>
        <taxon>Hexapoda</taxon>
        <taxon>Insecta</taxon>
        <taxon>Pterygota</taxon>
        <taxon>Neoptera</taxon>
        <taxon>Paraneoptera</taxon>
        <taxon>Hemiptera</taxon>
        <taxon>Auchenorrhyncha</taxon>
        <taxon>Fulgoroidea</taxon>
        <taxon>Delphacidae</taxon>
        <taxon>Criomorphinae</taxon>
        <taxon>Laodelphax</taxon>
    </lineage>
</organism>
<keyword evidence="3" id="KW-1185">Reference proteome</keyword>
<dbReference type="InParanoid" id="A0A482XMZ6"/>
<feature type="compositionally biased region" description="Basic and acidic residues" evidence="1">
    <location>
        <begin position="109"/>
        <end position="150"/>
    </location>
</feature>
<reference evidence="2 3" key="1">
    <citation type="journal article" date="2017" name="Gigascience">
        <title>Genome sequence of the small brown planthopper, Laodelphax striatellus.</title>
        <authorList>
            <person name="Zhu J."/>
            <person name="Jiang F."/>
            <person name="Wang X."/>
            <person name="Yang P."/>
            <person name="Bao Y."/>
            <person name="Zhao W."/>
            <person name="Wang W."/>
            <person name="Lu H."/>
            <person name="Wang Q."/>
            <person name="Cui N."/>
            <person name="Li J."/>
            <person name="Chen X."/>
            <person name="Luo L."/>
            <person name="Yu J."/>
            <person name="Kang L."/>
            <person name="Cui F."/>
        </authorList>
    </citation>
    <scope>NUCLEOTIDE SEQUENCE [LARGE SCALE GENOMIC DNA]</scope>
    <source>
        <strain evidence="2">Lst14</strain>
    </source>
</reference>
<proteinExistence type="predicted"/>
<feature type="compositionally biased region" description="Basic and acidic residues" evidence="1">
    <location>
        <begin position="160"/>
        <end position="188"/>
    </location>
</feature>
<comment type="caution">
    <text evidence="2">The sequence shown here is derived from an EMBL/GenBank/DDBJ whole genome shotgun (WGS) entry which is preliminary data.</text>
</comment>
<feature type="region of interest" description="Disordered" evidence="1">
    <location>
        <begin position="109"/>
        <end position="188"/>
    </location>
</feature>
<dbReference type="EMBL" id="QKKF02005868">
    <property type="protein sequence ID" value="RZF46601.1"/>
    <property type="molecule type" value="Genomic_DNA"/>
</dbReference>
<accession>A0A482XMZ6</accession>
<dbReference type="AlphaFoldDB" id="A0A482XMZ6"/>
<protein>
    <submittedName>
        <fullName evidence="2">Uncharacterized protein</fullName>
    </submittedName>
</protein>
<evidence type="ECO:0000256" key="1">
    <source>
        <dbReference type="SAM" id="MobiDB-lite"/>
    </source>
</evidence>
<name>A0A482XMZ6_LAOST</name>
<sequence length="188" mass="20827">MEIYCERLSSLRSRLNIRTSFHSRSCSASIFDADSLSTATIAANAPFSPLSDCVCSQQAMIISLLDDVSCQNISARSFNSSRKEQISLFPYSHHPLPLNKRILCKTEEKEKKEKKEEEDEKEVKEEKDKKNKKVEKGEKERKKEERRKEGGGGGGGGVGEGREGGEEGEREKGEEGGRGREGAEGVEG</sequence>
<gene>
    <name evidence="2" type="ORF">LSTR_LSTR002933</name>
</gene>
<evidence type="ECO:0000313" key="3">
    <source>
        <dbReference type="Proteomes" id="UP000291343"/>
    </source>
</evidence>
<dbReference type="Proteomes" id="UP000291343">
    <property type="component" value="Unassembled WGS sequence"/>
</dbReference>
<evidence type="ECO:0000313" key="2">
    <source>
        <dbReference type="EMBL" id="RZF46601.1"/>
    </source>
</evidence>